<feature type="domain" description="Histidine kinase" evidence="15">
    <location>
        <begin position="482"/>
        <end position="584"/>
    </location>
</feature>
<evidence type="ECO:0000256" key="11">
    <source>
        <dbReference type="ARBA" id="ARBA00022989"/>
    </source>
</evidence>
<dbReference type="SMART" id="SM00065">
    <property type="entry name" value="GAF"/>
    <property type="match status" value="1"/>
</dbReference>
<accession>A0A561DH81</accession>
<proteinExistence type="predicted"/>
<keyword evidence="4" id="KW-1003">Cell membrane</keyword>
<keyword evidence="7 14" id="KW-0812">Transmembrane</keyword>
<sequence>MKVGDDMLTLIPLMLERVGILIIVAFILSRMKSFRQVIHNERGIAAKVTIIAIFGAFGIISNYTGVEIGHGMVTSQDWLTDVDTAGAIANTRIMGVVIGGLLGGPMIGIGVGFIAGLHRLSLGGFTALACAFSTIFAGVVTGFLSKRFKIEESGSTWKAVIMGILMECLQMGIILLLAKPYDEALNLVKLIAFPMIAINGFGTLLFLLIIQDIFHEQERTRALQTHKALYIANQTLPFFRQGLNKDSCTKAAEIILKWTGADAIAITNQQQVLAHVGAASDHHLPSGTMATELTKKVLDQGRIIIAKSAKEIQCFNPNCPLEAAIVLPLKVDDKTVGTLKLYFTNSSKLDRVEQELAEGLGKLFSGQLEMAELERQRRLLKDAEIKALQAQVHPHFLFNAINTISSLVRKDADQARKLLIQLSVFFRSNLQGARQMLIPLEKELEHVEAYLSIEQARFPDRYSVQVEIDPSLEEVLIPPFTLQPLVENAIRYAFSKTKTGTVRVRAFQDEGRMVLVTEDDGKGITEEKLAVLGNETVDSADGTGTALWNIKKRIEELYGPDASLQIDSKLDKGTKVVIKLPLTGQRWGEESVKSLYRG</sequence>
<dbReference type="GO" id="GO:0005524">
    <property type="term" value="F:ATP binding"/>
    <property type="evidence" value="ECO:0007669"/>
    <property type="project" value="UniProtKB-KW"/>
</dbReference>
<dbReference type="SUPFAM" id="SSF55874">
    <property type="entry name" value="ATPase domain of HSP90 chaperone/DNA topoisomerase II/histidine kinase"/>
    <property type="match status" value="1"/>
</dbReference>
<feature type="transmembrane region" description="Helical" evidence="14">
    <location>
        <begin position="122"/>
        <end position="144"/>
    </location>
</feature>
<keyword evidence="13 14" id="KW-0472">Membrane</keyword>
<keyword evidence="11 14" id="KW-1133">Transmembrane helix</keyword>
<dbReference type="InterPro" id="IPR029016">
    <property type="entry name" value="GAF-like_dom_sf"/>
</dbReference>
<dbReference type="GO" id="GO:0071555">
    <property type="term" value="P:cell wall organization"/>
    <property type="evidence" value="ECO:0007669"/>
    <property type="project" value="InterPro"/>
</dbReference>
<dbReference type="GO" id="GO:0000155">
    <property type="term" value="F:phosphorelay sensor kinase activity"/>
    <property type="evidence" value="ECO:0007669"/>
    <property type="project" value="InterPro"/>
</dbReference>
<dbReference type="InterPro" id="IPR050640">
    <property type="entry name" value="Bact_2-comp_sensor_kinase"/>
</dbReference>
<evidence type="ECO:0000256" key="1">
    <source>
        <dbReference type="ARBA" id="ARBA00000085"/>
    </source>
</evidence>
<name>A0A561DH81_9BACI</name>
<dbReference type="InterPro" id="IPR004358">
    <property type="entry name" value="Sig_transdc_His_kin-like_C"/>
</dbReference>
<gene>
    <name evidence="16" type="ORF">FB550_104288</name>
</gene>
<dbReference type="Proteomes" id="UP000319671">
    <property type="component" value="Unassembled WGS sequence"/>
</dbReference>
<keyword evidence="17" id="KW-1185">Reference proteome</keyword>
<organism evidence="16 17">
    <name type="scientific">Neobacillus bataviensis</name>
    <dbReference type="NCBI Taxonomy" id="220685"/>
    <lineage>
        <taxon>Bacteria</taxon>
        <taxon>Bacillati</taxon>
        <taxon>Bacillota</taxon>
        <taxon>Bacilli</taxon>
        <taxon>Bacillales</taxon>
        <taxon>Bacillaceae</taxon>
        <taxon>Neobacillus</taxon>
    </lineage>
</organism>
<keyword evidence="8" id="KW-0547">Nucleotide-binding</keyword>
<dbReference type="Gene3D" id="3.30.565.10">
    <property type="entry name" value="Histidine kinase-like ATPase, C-terminal domain"/>
    <property type="match status" value="1"/>
</dbReference>
<dbReference type="Pfam" id="PF06580">
    <property type="entry name" value="His_kinase"/>
    <property type="match status" value="1"/>
</dbReference>
<evidence type="ECO:0000256" key="14">
    <source>
        <dbReference type="SAM" id="Phobius"/>
    </source>
</evidence>
<dbReference type="Pfam" id="PF13492">
    <property type="entry name" value="GAF_3"/>
    <property type="match status" value="1"/>
</dbReference>
<protein>
    <recommendedName>
        <fullName evidence="3">histidine kinase</fullName>
        <ecNumber evidence="3">2.7.13.3</ecNumber>
    </recommendedName>
</protein>
<evidence type="ECO:0000313" key="17">
    <source>
        <dbReference type="Proteomes" id="UP000319671"/>
    </source>
</evidence>
<dbReference type="InterPro" id="IPR036890">
    <property type="entry name" value="HATPase_C_sf"/>
</dbReference>
<dbReference type="InterPro" id="IPR003594">
    <property type="entry name" value="HATPase_dom"/>
</dbReference>
<evidence type="ECO:0000256" key="8">
    <source>
        <dbReference type="ARBA" id="ARBA00022741"/>
    </source>
</evidence>
<dbReference type="EC" id="2.7.13.3" evidence="3"/>
<comment type="catalytic activity">
    <reaction evidence="1">
        <text>ATP + protein L-histidine = ADP + protein N-phospho-L-histidine.</text>
        <dbReference type="EC" id="2.7.13.3"/>
    </reaction>
</comment>
<evidence type="ECO:0000313" key="16">
    <source>
        <dbReference type="EMBL" id="TWE02735.1"/>
    </source>
</evidence>
<feature type="transmembrane region" description="Helical" evidence="14">
    <location>
        <begin position="156"/>
        <end position="178"/>
    </location>
</feature>
<evidence type="ECO:0000256" key="13">
    <source>
        <dbReference type="ARBA" id="ARBA00023136"/>
    </source>
</evidence>
<keyword evidence="6" id="KW-0808">Transferase</keyword>
<keyword evidence="9 16" id="KW-0418">Kinase</keyword>
<keyword evidence="12" id="KW-0902">Two-component regulatory system</keyword>
<dbReference type="InterPro" id="IPR010559">
    <property type="entry name" value="Sig_transdc_His_kin_internal"/>
</dbReference>
<dbReference type="InterPro" id="IPR011620">
    <property type="entry name" value="Sig_transdc_His_kinase_LytS_TM"/>
</dbReference>
<dbReference type="SUPFAM" id="SSF55781">
    <property type="entry name" value="GAF domain-like"/>
    <property type="match status" value="1"/>
</dbReference>
<dbReference type="GO" id="GO:0005886">
    <property type="term" value="C:plasma membrane"/>
    <property type="evidence" value="ECO:0007669"/>
    <property type="project" value="UniProtKB-SubCell"/>
</dbReference>
<evidence type="ECO:0000259" key="15">
    <source>
        <dbReference type="PROSITE" id="PS50109"/>
    </source>
</evidence>
<reference evidence="16 17" key="1">
    <citation type="submission" date="2019-06" db="EMBL/GenBank/DDBJ databases">
        <title>Sorghum-associated microbial communities from plants grown in Nebraska, USA.</title>
        <authorList>
            <person name="Schachtman D."/>
        </authorList>
    </citation>
    <scope>NUCLEOTIDE SEQUENCE [LARGE SCALE GENOMIC DNA]</scope>
    <source>
        <strain evidence="16 17">2482</strain>
    </source>
</reference>
<feature type="transmembrane region" description="Helical" evidence="14">
    <location>
        <begin position="190"/>
        <end position="210"/>
    </location>
</feature>
<evidence type="ECO:0000256" key="3">
    <source>
        <dbReference type="ARBA" id="ARBA00012438"/>
    </source>
</evidence>
<keyword evidence="5" id="KW-0597">Phosphoprotein</keyword>
<evidence type="ECO:0000256" key="6">
    <source>
        <dbReference type="ARBA" id="ARBA00022679"/>
    </source>
</evidence>
<comment type="caution">
    <text evidence="16">The sequence shown here is derived from an EMBL/GenBank/DDBJ whole genome shotgun (WGS) entry which is preliminary data.</text>
</comment>
<feature type="transmembrane region" description="Helical" evidence="14">
    <location>
        <begin position="6"/>
        <end position="28"/>
    </location>
</feature>
<dbReference type="AlphaFoldDB" id="A0A561DH81"/>
<dbReference type="PANTHER" id="PTHR34220:SF7">
    <property type="entry name" value="SENSOR HISTIDINE KINASE YPDA"/>
    <property type="match status" value="1"/>
</dbReference>
<dbReference type="InterPro" id="IPR005467">
    <property type="entry name" value="His_kinase_dom"/>
</dbReference>
<dbReference type="PANTHER" id="PTHR34220">
    <property type="entry name" value="SENSOR HISTIDINE KINASE YPDA"/>
    <property type="match status" value="1"/>
</dbReference>
<evidence type="ECO:0000256" key="9">
    <source>
        <dbReference type="ARBA" id="ARBA00022777"/>
    </source>
</evidence>
<feature type="transmembrane region" description="Helical" evidence="14">
    <location>
        <begin position="93"/>
        <end position="115"/>
    </location>
</feature>
<dbReference type="Pfam" id="PF02518">
    <property type="entry name" value="HATPase_c"/>
    <property type="match status" value="1"/>
</dbReference>
<dbReference type="EMBL" id="VIVN01000004">
    <property type="protein sequence ID" value="TWE02735.1"/>
    <property type="molecule type" value="Genomic_DNA"/>
</dbReference>
<evidence type="ECO:0000256" key="5">
    <source>
        <dbReference type="ARBA" id="ARBA00022553"/>
    </source>
</evidence>
<evidence type="ECO:0000256" key="10">
    <source>
        <dbReference type="ARBA" id="ARBA00022840"/>
    </source>
</evidence>
<dbReference type="Pfam" id="PF07694">
    <property type="entry name" value="5TM-5TMR_LYT"/>
    <property type="match status" value="1"/>
</dbReference>
<dbReference type="PRINTS" id="PR00344">
    <property type="entry name" value="BCTRLSENSOR"/>
</dbReference>
<evidence type="ECO:0000256" key="12">
    <source>
        <dbReference type="ARBA" id="ARBA00023012"/>
    </source>
</evidence>
<keyword evidence="10" id="KW-0067">ATP-binding</keyword>
<dbReference type="SMART" id="SM00387">
    <property type="entry name" value="HATPase_c"/>
    <property type="match status" value="1"/>
</dbReference>
<dbReference type="InterPro" id="IPR003018">
    <property type="entry name" value="GAF"/>
</dbReference>
<evidence type="ECO:0000256" key="4">
    <source>
        <dbReference type="ARBA" id="ARBA00022475"/>
    </source>
</evidence>
<evidence type="ECO:0000256" key="7">
    <source>
        <dbReference type="ARBA" id="ARBA00022692"/>
    </source>
</evidence>
<feature type="transmembrane region" description="Helical" evidence="14">
    <location>
        <begin position="48"/>
        <end position="73"/>
    </location>
</feature>
<evidence type="ECO:0000256" key="2">
    <source>
        <dbReference type="ARBA" id="ARBA00004651"/>
    </source>
</evidence>
<dbReference type="PROSITE" id="PS50109">
    <property type="entry name" value="HIS_KIN"/>
    <property type="match status" value="1"/>
</dbReference>
<dbReference type="Gene3D" id="3.30.450.40">
    <property type="match status" value="1"/>
</dbReference>
<comment type="subcellular location">
    <subcellularLocation>
        <location evidence="2">Cell membrane</location>
        <topology evidence="2">Multi-pass membrane protein</topology>
    </subcellularLocation>
</comment>